<dbReference type="Pfam" id="PF00069">
    <property type="entry name" value="Pkinase"/>
    <property type="match status" value="1"/>
</dbReference>
<reference evidence="10 11" key="1">
    <citation type="submission" date="2020-08" db="EMBL/GenBank/DDBJ databases">
        <title>Genomic Encyclopedia of Type Strains, Phase IV (KMG-V): Genome sequencing to study the core and pangenomes of soil and plant-associated prokaryotes.</title>
        <authorList>
            <person name="Whitman W."/>
        </authorList>
    </citation>
    <scope>NUCLEOTIDE SEQUENCE [LARGE SCALE GENOMIC DNA]</scope>
    <source>
        <strain evidence="10 11">M8US30</strain>
    </source>
</reference>
<dbReference type="SMART" id="SM00028">
    <property type="entry name" value="TPR"/>
    <property type="match status" value="5"/>
</dbReference>
<keyword evidence="4 6" id="KW-0067">ATP-binding</keyword>
<dbReference type="Gene3D" id="1.10.510.10">
    <property type="entry name" value="Transferase(Phosphotransferase) domain 1"/>
    <property type="match status" value="1"/>
</dbReference>
<dbReference type="NCBIfam" id="NF047558">
    <property type="entry name" value="TPR_END_plus"/>
    <property type="match status" value="1"/>
</dbReference>
<dbReference type="InterPro" id="IPR000719">
    <property type="entry name" value="Prot_kinase_dom"/>
</dbReference>
<feature type="region of interest" description="Disordered" evidence="7">
    <location>
        <begin position="1"/>
        <end position="21"/>
    </location>
</feature>
<dbReference type="Pfam" id="PF13424">
    <property type="entry name" value="TPR_12"/>
    <property type="match status" value="3"/>
</dbReference>
<organism evidence="10 11">
    <name type="scientific">Tunturiibacter lichenicola</name>
    <dbReference type="NCBI Taxonomy" id="2051959"/>
    <lineage>
        <taxon>Bacteria</taxon>
        <taxon>Pseudomonadati</taxon>
        <taxon>Acidobacteriota</taxon>
        <taxon>Terriglobia</taxon>
        <taxon>Terriglobales</taxon>
        <taxon>Acidobacteriaceae</taxon>
        <taxon>Tunturiibacter</taxon>
    </lineage>
</organism>
<dbReference type="Pfam" id="PF13374">
    <property type="entry name" value="TPR_10"/>
    <property type="match status" value="3"/>
</dbReference>
<feature type="binding site" evidence="6">
    <location>
        <position position="72"/>
    </location>
    <ligand>
        <name>ATP</name>
        <dbReference type="ChEBI" id="CHEBI:30616"/>
    </ligand>
</feature>
<keyword evidence="8" id="KW-0472">Membrane</keyword>
<gene>
    <name evidence="10" type="ORF">HDF10_003878</name>
</gene>
<proteinExistence type="predicted"/>
<comment type="caution">
    <text evidence="10">The sequence shown here is derived from an EMBL/GenBank/DDBJ whole genome shotgun (WGS) entry which is preliminary data.</text>
</comment>
<keyword evidence="8" id="KW-1133">Transmembrane helix</keyword>
<dbReference type="PANTHER" id="PTHR45641:SF19">
    <property type="entry name" value="NEPHROCYSTIN-3"/>
    <property type="match status" value="1"/>
</dbReference>
<evidence type="ECO:0000259" key="9">
    <source>
        <dbReference type="PROSITE" id="PS50011"/>
    </source>
</evidence>
<dbReference type="GO" id="GO:0004674">
    <property type="term" value="F:protein serine/threonine kinase activity"/>
    <property type="evidence" value="ECO:0007669"/>
    <property type="project" value="UniProtKB-KW"/>
</dbReference>
<feature type="transmembrane region" description="Helical" evidence="8">
    <location>
        <begin position="361"/>
        <end position="382"/>
    </location>
</feature>
<dbReference type="PANTHER" id="PTHR45641">
    <property type="entry name" value="TETRATRICOPEPTIDE REPEAT PROTEIN (AFU_ORTHOLOGUE AFUA_6G03870)"/>
    <property type="match status" value="1"/>
</dbReference>
<evidence type="ECO:0000256" key="1">
    <source>
        <dbReference type="ARBA" id="ARBA00022737"/>
    </source>
</evidence>
<dbReference type="CDD" id="cd14014">
    <property type="entry name" value="STKc_PknB_like"/>
    <property type="match status" value="1"/>
</dbReference>
<dbReference type="SUPFAM" id="SSF56112">
    <property type="entry name" value="Protein kinase-like (PK-like)"/>
    <property type="match status" value="1"/>
</dbReference>
<dbReference type="EMBL" id="JACHDZ010000007">
    <property type="protein sequence ID" value="MBB5345877.1"/>
    <property type="molecule type" value="Genomic_DNA"/>
</dbReference>
<dbReference type="AlphaFoldDB" id="A0A7W8JAS6"/>
<dbReference type="SMART" id="SM00220">
    <property type="entry name" value="S_TKc"/>
    <property type="match status" value="1"/>
</dbReference>
<accession>A0A7W8JAS6</accession>
<feature type="repeat" description="TPR" evidence="5">
    <location>
        <begin position="611"/>
        <end position="644"/>
    </location>
</feature>
<dbReference type="InterPro" id="IPR011990">
    <property type="entry name" value="TPR-like_helical_dom_sf"/>
</dbReference>
<dbReference type="InterPro" id="IPR017441">
    <property type="entry name" value="Protein_kinase_ATP_BS"/>
</dbReference>
<evidence type="ECO:0000313" key="11">
    <source>
        <dbReference type="Proteomes" id="UP000569092"/>
    </source>
</evidence>
<name>A0A7W8JAS6_9BACT</name>
<evidence type="ECO:0000256" key="2">
    <source>
        <dbReference type="ARBA" id="ARBA00022741"/>
    </source>
</evidence>
<keyword evidence="10" id="KW-0723">Serine/threonine-protein kinase</keyword>
<keyword evidence="3 5" id="KW-0802">TPR repeat</keyword>
<dbReference type="GO" id="GO:0005524">
    <property type="term" value="F:ATP binding"/>
    <property type="evidence" value="ECO:0007669"/>
    <property type="project" value="UniProtKB-UniRule"/>
</dbReference>
<evidence type="ECO:0000256" key="4">
    <source>
        <dbReference type="ARBA" id="ARBA00022840"/>
    </source>
</evidence>
<evidence type="ECO:0000256" key="7">
    <source>
        <dbReference type="SAM" id="MobiDB-lite"/>
    </source>
</evidence>
<dbReference type="Gene3D" id="1.25.40.10">
    <property type="entry name" value="Tetratricopeptide repeat domain"/>
    <property type="match status" value="3"/>
</dbReference>
<keyword evidence="10" id="KW-0418">Kinase</keyword>
<evidence type="ECO:0000313" key="10">
    <source>
        <dbReference type="EMBL" id="MBB5345877.1"/>
    </source>
</evidence>
<dbReference type="EC" id="2.7.11.1" evidence="10"/>
<keyword evidence="2 6" id="KW-0547">Nucleotide-binding</keyword>
<keyword evidence="8" id="KW-0812">Transmembrane</keyword>
<sequence>MEADESTATRRPQGGIAGNTPISAEPNYYSGRLTAGTIIGLYQLLQLIGEGGMGEVWLAEQKQPVRRRVAVKLIKAGMDTREVIARFESERQALALMSHPSIAKVFDAGSTVDGRPYFVMEYVVGLPITVYCDRHKLNIRQRLRLFLAVCDGVQHAHQKAIIHRDLKPSNILVSEGESNPIPHIIDFGVAKATAQHLNAGTMYTQIGALIGTVGYISPEQADSRGEDIDTRSDVYSLGVVLYELLSGTLPFDFRKLAYDEVLRRLRDQDAASPSSRLLTESEDSQSIAKNRGVEQQSLIGLLRGDLDAIALRALEKDRLRRYSTPMELAADIRRYLDNEPVLARTPSAIYRAHKYVRRHRLRVTLVSLSVLLGIIFAIAQAIELRSIRRERDRADRITEFLTNMFKVSAPSEARGNTITAREILDRSSNEIERGLDRDPVVRSQLMLVMAKTYENLGLFSRAHVLMEHILQDRVRTLGADNPKTLEAKSQMGWLFYREGHDAEAERLIRSTIDAQSRILGPENPSTLESRDRLARILLRQAHYAQAEKLERELIAISTRREGPENPQVLRFMDGLANALNGENRFVEAEAEYRQLLDGERRNLGEDHPDTLATVHDLATVFLDQGRYEEAEKLYRESLEIEKRVLGPEHPDTANSMTTLANTIRFIDGRNAEAESLYRQALEIETRVVGVDHPSTTRAQEGLANVLSAEHRYPEAESLLRQVLATRQRLLGDEHTDTLLSQYNLATVLKQENRYEEAEVLIRRTLESQIRVLDANDPDTSASRSLLADILLREQRPMEVEEFARRAFDDQLRTLGPHHQDTLESLRILGEALTKTGRYEEAKKLYTDTIASIGADARYAAREGVVDLWYDLASLSVRTGRRDEAFGYLERAVDAGYDNAPFMHADEALKSLHNDPRFDKLLARVAASNRQPALVSR</sequence>
<dbReference type="Proteomes" id="UP000569092">
    <property type="component" value="Unassembled WGS sequence"/>
</dbReference>
<evidence type="ECO:0000256" key="8">
    <source>
        <dbReference type="SAM" id="Phobius"/>
    </source>
</evidence>
<dbReference type="PROSITE" id="PS00108">
    <property type="entry name" value="PROTEIN_KINASE_ST"/>
    <property type="match status" value="1"/>
</dbReference>
<protein>
    <submittedName>
        <fullName evidence="10">Non-specific serine/threonine protein kinase/serine/threonine-protein kinase</fullName>
        <ecNumber evidence="10">2.7.11.1</ecNumber>
    </submittedName>
</protein>
<dbReference type="PROSITE" id="PS50011">
    <property type="entry name" value="PROTEIN_KINASE_DOM"/>
    <property type="match status" value="1"/>
</dbReference>
<dbReference type="InterPro" id="IPR011009">
    <property type="entry name" value="Kinase-like_dom_sf"/>
</dbReference>
<keyword evidence="1" id="KW-0677">Repeat</keyword>
<evidence type="ECO:0000256" key="6">
    <source>
        <dbReference type="PROSITE-ProRule" id="PRU10141"/>
    </source>
</evidence>
<dbReference type="PROSITE" id="PS50005">
    <property type="entry name" value="TPR"/>
    <property type="match status" value="1"/>
</dbReference>
<dbReference type="PROSITE" id="PS00107">
    <property type="entry name" value="PROTEIN_KINASE_ATP"/>
    <property type="match status" value="1"/>
</dbReference>
<evidence type="ECO:0000256" key="3">
    <source>
        <dbReference type="ARBA" id="ARBA00022803"/>
    </source>
</evidence>
<evidence type="ECO:0000256" key="5">
    <source>
        <dbReference type="PROSITE-ProRule" id="PRU00339"/>
    </source>
</evidence>
<dbReference type="InterPro" id="IPR019734">
    <property type="entry name" value="TPR_rpt"/>
</dbReference>
<feature type="domain" description="Protein kinase" evidence="9">
    <location>
        <begin position="42"/>
        <end position="336"/>
    </location>
</feature>
<dbReference type="InterPro" id="IPR008271">
    <property type="entry name" value="Ser/Thr_kinase_AS"/>
</dbReference>
<dbReference type="Gene3D" id="3.30.200.20">
    <property type="entry name" value="Phosphorylase Kinase, domain 1"/>
    <property type="match status" value="1"/>
</dbReference>
<dbReference type="SUPFAM" id="SSF48452">
    <property type="entry name" value="TPR-like"/>
    <property type="match status" value="2"/>
</dbReference>
<keyword evidence="10" id="KW-0808">Transferase</keyword>